<dbReference type="GO" id="GO:0006355">
    <property type="term" value="P:regulation of DNA-templated transcription"/>
    <property type="evidence" value="ECO:0007669"/>
    <property type="project" value="InterPro"/>
</dbReference>
<dbReference type="AlphaFoldDB" id="A0A9W8E4F4"/>
<dbReference type="InterPro" id="IPR012479">
    <property type="entry name" value="SAP30BP"/>
</dbReference>
<dbReference type="PANTHER" id="PTHR13464:SF0">
    <property type="entry name" value="SAP30-BINDING PROTEIN"/>
    <property type="match status" value="1"/>
</dbReference>
<sequence>MSKNLQDFLSYIDSDDTNSSPSNSPRRSTHSTSPLNLLRHTTPALDANATLNTPSPFASAVLSAALAVEPAELESTIPQESPQSRSPPTVTPPTEDINAGQATDHWSAHFRPPPLPGKVDWGIPPEPTEECDPEVQTKFSQWHELMQQGASFNAQLLHNKKYRNPHIYAKLIEFLDLDETGSNFPTSFFDPKAFTRQAYADELARQQDEYDRQRTQRQQQGDRTHIEFSSSSEPPSRTSGASRGTSGQSEHRPPRVRKSRWGPVISSQETQSKRLKK</sequence>
<dbReference type="EMBL" id="JANBPY010002548">
    <property type="protein sequence ID" value="KAJ1954545.1"/>
    <property type="molecule type" value="Genomic_DNA"/>
</dbReference>
<feature type="compositionally biased region" description="Low complexity" evidence="1">
    <location>
        <begin position="17"/>
        <end position="34"/>
    </location>
</feature>
<feature type="region of interest" description="Disordered" evidence="1">
    <location>
        <begin position="207"/>
        <end position="277"/>
    </location>
</feature>
<comment type="caution">
    <text evidence="2">The sequence shown here is derived from an EMBL/GenBank/DDBJ whole genome shotgun (WGS) entry which is preliminary data.</text>
</comment>
<feature type="compositionally biased region" description="Basic and acidic residues" evidence="1">
    <location>
        <begin position="207"/>
        <end position="226"/>
    </location>
</feature>
<protein>
    <recommendedName>
        <fullName evidence="4">HCNGP-domain-containing protein</fullName>
    </recommendedName>
</protein>
<proteinExistence type="predicted"/>
<organism evidence="2 3">
    <name type="scientific">Dispira parvispora</name>
    <dbReference type="NCBI Taxonomy" id="1520584"/>
    <lineage>
        <taxon>Eukaryota</taxon>
        <taxon>Fungi</taxon>
        <taxon>Fungi incertae sedis</taxon>
        <taxon>Zoopagomycota</taxon>
        <taxon>Kickxellomycotina</taxon>
        <taxon>Dimargaritomycetes</taxon>
        <taxon>Dimargaritales</taxon>
        <taxon>Dimargaritaceae</taxon>
        <taxon>Dispira</taxon>
    </lineage>
</organism>
<dbReference type="OrthoDB" id="1714508at2759"/>
<name>A0A9W8E4F4_9FUNG</name>
<reference evidence="2" key="1">
    <citation type="submission" date="2022-07" db="EMBL/GenBank/DDBJ databases">
        <title>Phylogenomic reconstructions and comparative analyses of Kickxellomycotina fungi.</title>
        <authorList>
            <person name="Reynolds N.K."/>
            <person name="Stajich J.E."/>
            <person name="Barry K."/>
            <person name="Grigoriev I.V."/>
            <person name="Crous P."/>
            <person name="Smith M.E."/>
        </authorList>
    </citation>
    <scope>NUCLEOTIDE SEQUENCE</scope>
    <source>
        <strain evidence="2">RSA 1196</strain>
    </source>
</reference>
<dbReference type="Pfam" id="PF07818">
    <property type="entry name" value="HCNGP"/>
    <property type="match status" value="1"/>
</dbReference>
<feature type="region of interest" description="Disordered" evidence="1">
    <location>
        <begin position="1"/>
        <end position="50"/>
    </location>
</feature>
<feature type="region of interest" description="Disordered" evidence="1">
    <location>
        <begin position="73"/>
        <end position="100"/>
    </location>
</feature>
<dbReference type="Proteomes" id="UP001150925">
    <property type="component" value="Unassembled WGS sequence"/>
</dbReference>
<evidence type="ECO:0008006" key="4">
    <source>
        <dbReference type="Google" id="ProtNLM"/>
    </source>
</evidence>
<evidence type="ECO:0000313" key="2">
    <source>
        <dbReference type="EMBL" id="KAJ1954545.1"/>
    </source>
</evidence>
<evidence type="ECO:0000313" key="3">
    <source>
        <dbReference type="Proteomes" id="UP001150925"/>
    </source>
</evidence>
<gene>
    <name evidence="2" type="ORF">IWQ62_005734</name>
</gene>
<dbReference type="PANTHER" id="PTHR13464">
    <property type="entry name" value="TRANSCRIPTIONAL REGULATOR PROTEIN HCNGP"/>
    <property type="match status" value="1"/>
</dbReference>
<keyword evidence="3" id="KW-1185">Reference proteome</keyword>
<feature type="compositionally biased region" description="Polar residues" evidence="1">
    <location>
        <begin position="76"/>
        <end position="88"/>
    </location>
</feature>
<dbReference type="GO" id="GO:0005634">
    <property type="term" value="C:nucleus"/>
    <property type="evidence" value="ECO:0007669"/>
    <property type="project" value="TreeGrafter"/>
</dbReference>
<accession>A0A9W8E4F4</accession>
<feature type="compositionally biased region" description="Low complexity" evidence="1">
    <location>
        <begin position="229"/>
        <end position="248"/>
    </location>
</feature>
<evidence type="ECO:0000256" key="1">
    <source>
        <dbReference type="SAM" id="MobiDB-lite"/>
    </source>
</evidence>